<sequence length="468" mass="53405">MKLWGGRFTKPTNQLVEEFQASILFDQELVEEDIQGSLAHIQMLGECKIIPQEDVQKITDGLKRILERVGRGEVQFSLEQEDIHMNIEKLLIDEIGPVGGKLHTGRSRNDQVALDLHLYIRKQTVQLVQLLSQLQVVLLEQAEKYIDVILPGYTHLQRAQPVRFSHHLLAYASMFERDLERLVDSFKRVNTCPLGAGAMAGTTFPIDRNLVADQLGFERIYDNSMDAVSDRDYLVEFLSICSLIMIHLSRLSEELILWSSEEFRYVELDDAFCTGSSMMPQKKNPDIPELIRGKTGRVCGQLFSLLMILKALPLTYNKDMQEDKEGVFDTVRTLTGSLQLMVGIMETIKVNQTQMRENVEQGFSNATDLADYLVNKGLPFRQAHEVVGRMVLFCIQHGKVLLDCSLEEFQSFSTLIEKDIYIKLEVISVVEARKSEGGTAKVQVEKTLKLKKQKLVEIRTWVQDHNKN</sequence>
<comment type="caution">
    <text evidence="9">The sequence shown here is derived from an EMBL/GenBank/DDBJ whole genome shotgun (WGS) entry which is preliminary data.</text>
</comment>
<keyword evidence="4 6" id="KW-0028">Amino-acid biosynthesis</keyword>
<reference evidence="9 10" key="1">
    <citation type="submission" date="2019-03" db="EMBL/GenBank/DDBJ databases">
        <title>Genomic Encyclopedia of Type Strains, Phase IV (KMG-IV): sequencing the most valuable type-strain genomes for metagenomic binning, comparative biology and taxonomic classification.</title>
        <authorList>
            <person name="Goeker M."/>
        </authorList>
    </citation>
    <scope>NUCLEOTIDE SEQUENCE [LARGE SCALE GENOMIC DNA]</scope>
    <source>
        <strain evidence="9 10">DSM 45707</strain>
    </source>
</reference>
<dbReference type="Gene3D" id="1.20.200.10">
    <property type="entry name" value="Fumarase/aspartase (Central domain)"/>
    <property type="match status" value="1"/>
</dbReference>
<evidence type="ECO:0000256" key="2">
    <source>
        <dbReference type="ARBA" id="ARBA00012338"/>
    </source>
</evidence>
<dbReference type="FunFam" id="1.10.275.10:FF:000002">
    <property type="entry name" value="Argininosuccinate lyase"/>
    <property type="match status" value="1"/>
</dbReference>
<comment type="pathway">
    <text evidence="1 6">Amino-acid biosynthesis; L-arginine biosynthesis; L-arginine from L-ornithine and carbamoyl phosphate: step 3/3.</text>
</comment>
<keyword evidence="5 6" id="KW-0456">Lyase</keyword>
<comment type="similarity">
    <text evidence="6">Belongs to the lyase 1 family. Argininosuccinate lyase subfamily.</text>
</comment>
<name>A0A4R3L3Q8_9BACL</name>
<evidence type="ECO:0000259" key="8">
    <source>
        <dbReference type="Pfam" id="PF14698"/>
    </source>
</evidence>
<feature type="domain" description="Argininosuccinate lyase C-terminal" evidence="8">
    <location>
        <begin position="363"/>
        <end position="431"/>
    </location>
</feature>
<dbReference type="InterPro" id="IPR022761">
    <property type="entry name" value="Fumarate_lyase_N"/>
</dbReference>
<dbReference type="InterPro" id="IPR020557">
    <property type="entry name" value="Fumarate_lyase_CS"/>
</dbReference>
<dbReference type="PRINTS" id="PR00145">
    <property type="entry name" value="ARGSUCLYASE"/>
</dbReference>
<dbReference type="Gene3D" id="1.10.40.30">
    <property type="entry name" value="Fumarase/aspartase (C-terminal domain)"/>
    <property type="match status" value="1"/>
</dbReference>
<dbReference type="InterPro" id="IPR008948">
    <property type="entry name" value="L-Aspartase-like"/>
</dbReference>
<dbReference type="FunFam" id="1.20.200.10:FF:000002">
    <property type="entry name" value="Argininosuccinate lyase"/>
    <property type="match status" value="1"/>
</dbReference>
<dbReference type="PROSITE" id="PS00163">
    <property type="entry name" value="FUMARATE_LYASES"/>
    <property type="match status" value="1"/>
</dbReference>
<evidence type="ECO:0000259" key="7">
    <source>
        <dbReference type="Pfam" id="PF00206"/>
    </source>
</evidence>
<dbReference type="OrthoDB" id="9769623at2"/>
<evidence type="ECO:0000256" key="1">
    <source>
        <dbReference type="ARBA" id="ARBA00004941"/>
    </source>
</evidence>
<dbReference type="EMBL" id="SMAG01000005">
    <property type="protein sequence ID" value="TCS93902.1"/>
    <property type="molecule type" value="Genomic_DNA"/>
</dbReference>
<dbReference type="Gene3D" id="1.10.275.10">
    <property type="entry name" value="Fumarase/aspartase (N-terminal domain)"/>
    <property type="match status" value="1"/>
</dbReference>
<organism evidence="9 10">
    <name type="scientific">Hazenella coriacea</name>
    <dbReference type="NCBI Taxonomy" id="1179467"/>
    <lineage>
        <taxon>Bacteria</taxon>
        <taxon>Bacillati</taxon>
        <taxon>Bacillota</taxon>
        <taxon>Bacilli</taxon>
        <taxon>Bacillales</taxon>
        <taxon>Thermoactinomycetaceae</taxon>
        <taxon>Hazenella</taxon>
    </lineage>
</organism>
<protein>
    <recommendedName>
        <fullName evidence="2 6">Argininosuccinate lyase</fullName>
        <shortName evidence="6">ASAL</shortName>
        <ecNumber evidence="2 6">4.3.2.1</ecNumber>
    </recommendedName>
    <alternativeName>
        <fullName evidence="6">Arginosuccinase</fullName>
    </alternativeName>
</protein>
<dbReference type="Pfam" id="PF14698">
    <property type="entry name" value="ASL_C2"/>
    <property type="match status" value="1"/>
</dbReference>
<dbReference type="UniPathway" id="UPA00068">
    <property type="reaction ID" value="UER00114"/>
</dbReference>
<evidence type="ECO:0000256" key="4">
    <source>
        <dbReference type="ARBA" id="ARBA00022605"/>
    </source>
</evidence>
<keyword evidence="6" id="KW-0963">Cytoplasm</keyword>
<keyword evidence="3 6" id="KW-0055">Arginine biosynthesis</keyword>
<dbReference type="Proteomes" id="UP000294937">
    <property type="component" value="Unassembled WGS sequence"/>
</dbReference>
<dbReference type="AlphaFoldDB" id="A0A4R3L3Q8"/>
<dbReference type="PANTHER" id="PTHR43814:SF1">
    <property type="entry name" value="ARGININOSUCCINATE LYASE"/>
    <property type="match status" value="1"/>
</dbReference>
<dbReference type="GO" id="GO:0005829">
    <property type="term" value="C:cytosol"/>
    <property type="evidence" value="ECO:0007669"/>
    <property type="project" value="TreeGrafter"/>
</dbReference>
<comment type="catalytic activity">
    <reaction evidence="6">
        <text>2-(N(omega)-L-arginino)succinate = fumarate + L-arginine</text>
        <dbReference type="Rhea" id="RHEA:24020"/>
        <dbReference type="ChEBI" id="CHEBI:29806"/>
        <dbReference type="ChEBI" id="CHEBI:32682"/>
        <dbReference type="ChEBI" id="CHEBI:57472"/>
        <dbReference type="EC" id="4.3.2.1"/>
    </reaction>
</comment>
<dbReference type="PANTHER" id="PTHR43814">
    <property type="entry name" value="ARGININOSUCCINATE LYASE"/>
    <property type="match status" value="1"/>
</dbReference>
<feature type="domain" description="Fumarate lyase N-terminal" evidence="7">
    <location>
        <begin position="6"/>
        <end position="300"/>
    </location>
</feature>
<gene>
    <name evidence="6" type="primary">argH</name>
    <name evidence="9" type="ORF">EDD58_105111</name>
</gene>
<keyword evidence="10" id="KW-1185">Reference proteome</keyword>
<accession>A0A4R3L3Q8</accession>
<dbReference type="NCBIfam" id="TIGR00838">
    <property type="entry name" value="argH"/>
    <property type="match status" value="1"/>
</dbReference>
<dbReference type="InterPro" id="IPR029419">
    <property type="entry name" value="Arg_succ_lyase_C"/>
</dbReference>
<dbReference type="InterPro" id="IPR009049">
    <property type="entry name" value="Argininosuccinate_lyase"/>
</dbReference>
<dbReference type="CDD" id="cd01359">
    <property type="entry name" value="Argininosuccinate_lyase"/>
    <property type="match status" value="1"/>
</dbReference>
<evidence type="ECO:0000313" key="10">
    <source>
        <dbReference type="Proteomes" id="UP000294937"/>
    </source>
</evidence>
<dbReference type="EC" id="4.3.2.1" evidence="2 6"/>
<dbReference type="InterPro" id="IPR024083">
    <property type="entry name" value="Fumarase/histidase_N"/>
</dbReference>
<dbReference type="GO" id="GO:0004056">
    <property type="term" value="F:argininosuccinate lyase activity"/>
    <property type="evidence" value="ECO:0007669"/>
    <property type="project" value="UniProtKB-UniRule"/>
</dbReference>
<dbReference type="GO" id="GO:0042450">
    <property type="term" value="P:L-arginine biosynthetic process via ornithine"/>
    <property type="evidence" value="ECO:0007669"/>
    <property type="project" value="UniProtKB-UniRule"/>
</dbReference>
<dbReference type="HAMAP" id="MF_00006">
    <property type="entry name" value="Arg_succ_lyase"/>
    <property type="match status" value="1"/>
</dbReference>
<evidence type="ECO:0000256" key="5">
    <source>
        <dbReference type="ARBA" id="ARBA00023239"/>
    </source>
</evidence>
<evidence type="ECO:0000313" key="9">
    <source>
        <dbReference type="EMBL" id="TCS93902.1"/>
    </source>
</evidence>
<dbReference type="SUPFAM" id="SSF48557">
    <property type="entry name" value="L-aspartase-like"/>
    <property type="match status" value="1"/>
</dbReference>
<dbReference type="FunFam" id="1.10.40.30:FF:000001">
    <property type="entry name" value="Argininosuccinate lyase"/>
    <property type="match status" value="1"/>
</dbReference>
<dbReference type="PRINTS" id="PR00149">
    <property type="entry name" value="FUMRATELYASE"/>
</dbReference>
<comment type="subcellular location">
    <subcellularLocation>
        <location evidence="6">Cytoplasm</location>
    </subcellularLocation>
</comment>
<dbReference type="InterPro" id="IPR000362">
    <property type="entry name" value="Fumarate_lyase_fam"/>
</dbReference>
<evidence type="ECO:0000256" key="6">
    <source>
        <dbReference type="HAMAP-Rule" id="MF_00006"/>
    </source>
</evidence>
<dbReference type="Pfam" id="PF00206">
    <property type="entry name" value="Lyase_1"/>
    <property type="match status" value="1"/>
</dbReference>
<evidence type="ECO:0000256" key="3">
    <source>
        <dbReference type="ARBA" id="ARBA00022571"/>
    </source>
</evidence>
<dbReference type="RefSeq" id="WP_131925262.1">
    <property type="nucleotide sequence ID" value="NZ_SMAG01000005.1"/>
</dbReference>
<proteinExistence type="inferred from homology"/>